<feature type="domain" description="YoaR-like putative peptidoglycan binding" evidence="2">
    <location>
        <begin position="271"/>
        <end position="338"/>
    </location>
</feature>
<evidence type="ECO:0000313" key="3">
    <source>
        <dbReference type="EMBL" id="NYD87542.1"/>
    </source>
</evidence>
<evidence type="ECO:0000256" key="1">
    <source>
        <dbReference type="SAM" id="MobiDB-lite"/>
    </source>
</evidence>
<dbReference type="EMBL" id="JACCBK010000001">
    <property type="protein sequence ID" value="NYD87542.1"/>
    <property type="molecule type" value="Genomic_DNA"/>
</dbReference>
<feature type="compositionally biased region" description="Low complexity" evidence="1">
    <location>
        <begin position="33"/>
        <end position="47"/>
    </location>
</feature>
<sequence length="718" mass="73554">MPPSAAPPAAAGPVLAGQPADEDDSTRAIPVLAAAAAAAATAGTATGPEADPTERQDAGTASERSAEQHDGQADDGEDDSTRAVPTVLAGVAAAPAAPAPAEETVPAQPVDADAGTAAGPSTAAVVAPVPAPGPSEVAGPEDPSPLDVFEPDDGRRRWPRVLAVVGGTVLVLGGVYAGASYALGDTVPRGATVAGVEIGGMAGAEAVTALTDGLADRTGEAVPVVAQDAQAELDPVAAGLTFDPEATVDGLTGVDLAQPVRLWEHLVGVGDVTPVTQVDDEALDAALDGLSETVRLAPVDGTVVFADGAAHMTDAVDGWELDLDAAATTVRDEWLSGERPLSLPTVVTEPDITQAETERVLDEIAERLAAAPVTVQVGDRQATLDVATITANTAFVPEEGELVAQLDGEALGAKVLEQLPDLLTPASDAHFEFQDGAPVIVPGAAGTSIDPAQLADSVVAAATADDRAARIELVETDPAQTTEALEALGVKEVVSEFSTPLTSEPRRTQNIANGAANISGTLVKPGETFSLTEALGPVDGAHGYVQAGAIINGEHRDAWGGGLSQISTTTFNAAYFAGFEDVEHQPHSEWFQRYPEGREATIFTGVIDMRWKNNTPYGALVQAWVADGRVHVQIWGTKHFTVETEKSGRSGVVQPSTVYSQSATCEPQSAGNPGFTVTNTRRVYLEGELVDTTSTTWRYKPQNRVVCGSAPAAGAPEG</sequence>
<feature type="compositionally biased region" description="Low complexity" evidence="1">
    <location>
        <begin position="83"/>
        <end position="122"/>
    </location>
</feature>
<dbReference type="InterPro" id="IPR007391">
    <property type="entry name" value="Vancomycin_resist_VanW"/>
</dbReference>
<dbReference type="AlphaFoldDB" id="A0A7Y9JZ64"/>
<gene>
    <name evidence="3" type="ORF">BKA21_003091</name>
</gene>
<dbReference type="Proteomes" id="UP000577956">
    <property type="component" value="Unassembled WGS sequence"/>
</dbReference>
<dbReference type="PANTHER" id="PTHR35788:SF1">
    <property type="entry name" value="EXPORTED PROTEIN"/>
    <property type="match status" value="1"/>
</dbReference>
<evidence type="ECO:0000313" key="4">
    <source>
        <dbReference type="Proteomes" id="UP000577956"/>
    </source>
</evidence>
<feature type="region of interest" description="Disordered" evidence="1">
    <location>
        <begin position="1"/>
        <end position="122"/>
    </location>
</feature>
<reference evidence="3 4" key="1">
    <citation type="submission" date="2020-07" db="EMBL/GenBank/DDBJ databases">
        <title>Sequencing the genomes of 1000 actinobacteria strains.</title>
        <authorList>
            <person name="Klenk H.-P."/>
        </authorList>
    </citation>
    <scope>NUCLEOTIDE SEQUENCE [LARGE SCALE GENOMIC DNA]</scope>
    <source>
        <strain evidence="3 4">DSM 24482</strain>
    </source>
</reference>
<proteinExistence type="predicted"/>
<dbReference type="Pfam" id="PF12229">
    <property type="entry name" value="PG_binding_4"/>
    <property type="match status" value="2"/>
</dbReference>
<comment type="caution">
    <text evidence="3">The sequence shown here is derived from an EMBL/GenBank/DDBJ whole genome shotgun (WGS) entry which is preliminary data.</text>
</comment>
<dbReference type="PANTHER" id="PTHR35788">
    <property type="entry name" value="EXPORTED PROTEIN-RELATED"/>
    <property type="match status" value="1"/>
</dbReference>
<evidence type="ECO:0000259" key="2">
    <source>
        <dbReference type="Pfam" id="PF12229"/>
    </source>
</evidence>
<dbReference type="InterPro" id="IPR022029">
    <property type="entry name" value="YoaR-like_PG-bd"/>
</dbReference>
<organism evidence="3 4">
    <name type="scientific">Cellulomonas oligotrophica</name>
    <dbReference type="NCBI Taxonomy" id="931536"/>
    <lineage>
        <taxon>Bacteria</taxon>
        <taxon>Bacillati</taxon>
        <taxon>Actinomycetota</taxon>
        <taxon>Actinomycetes</taxon>
        <taxon>Micrococcales</taxon>
        <taxon>Cellulomonadaceae</taxon>
        <taxon>Cellulomonas</taxon>
    </lineage>
</organism>
<feature type="compositionally biased region" description="Low complexity" evidence="1">
    <location>
        <begin position="7"/>
        <end position="19"/>
    </location>
</feature>
<dbReference type="Pfam" id="PF04294">
    <property type="entry name" value="VanW"/>
    <property type="match status" value="1"/>
</dbReference>
<feature type="domain" description="YoaR-like putative peptidoglycan binding" evidence="2">
    <location>
        <begin position="375"/>
        <end position="465"/>
    </location>
</feature>
<name>A0A7Y9JZ64_9CELL</name>
<accession>A0A7Y9JZ64</accession>
<protein>
    <submittedName>
        <fullName evidence="3">Vancomycin resistance protein YoaR</fullName>
    </submittedName>
</protein>
<dbReference type="RefSeq" id="WP_179625391.1">
    <property type="nucleotide sequence ID" value="NZ_BONN01000007.1"/>
</dbReference>
<dbReference type="InterPro" id="IPR052913">
    <property type="entry name" value="Glycopeptide_resist_protein"/>
</dbReference>